<keyword evidence="1" id="KW-0229">DNA integration</keyword>
<dbReference type="Gene3D" id="3.90.1750.20">
    <property type="entry name" value="Putative Large Serine Recombinase, Chain B, Domain 2"/>
    <property type="match status" value="1"/>
</dbReference>
<comment type="caution">
    <text evidence="9">The sequence shown here is derived from an EMBL/GenBank/DDBJ whole genome shotgun (WGS) entry which is preliminary data.</text>
</comment>
<sequence>MVRELPTMKLRAAIYCRVSTDEQARHGFSLEAQQESCMRYIKDFGHDLFKIYVDDGYSAKNMNRPALQEMLEDIRNKRIDIIIIWRLDRLTRRALDGLRMVDELFTKFGVSFATITERHDLTTAQGRWMFTVSLANAQNERELIGERVSFGQAKKASTGRRVSLGPIYGYDNVTGKLVVNENEAKIVQQIFNWYVYKGWGYGRIASQLNSDEVPAKKTQWVDSTIKGILGNITYIGKNAWTPKNSETIITEGEHVPILEEDIFTLAQERLKRRGAMEMSRSSYHFPFSSIVKCGVCGASYHANKTKKDKDNFSYANYRCANRKPGKCKQPDISEIKLSKLFFDYFNNLTIEAEEYTPPLTEDDIKKVKKETTRIEREIKKLENRKNNLLDDLGDKIITREEYRGKVEDINSKLAKLQEEMNIIEPPEAAAASQSPEEIIGFVKNLEADWKFMKNEDRKFLVQMIFKRIVITNESDWKIKEVVPAAE</sequence>
<evidence type="ECO:0000256" key="1">
    <source>
        <dbReference type="ARBA" id="ARBA00022908"/>
    </source>
</evidence>
<dbReference type="InterPro" id="IPR006118">
    <property type="entry name" value="Recombinase_CS"/>
</dbReference>
<evidence type="ECO:0000256" key="2">
    <source>
        <dbReference type="ARBA" id="ARBA00023125"/>
    </source>
</evidence>
<dbReference type="PANTHER" id="PTHR30461">
    <property type="entry name" value="DNA-INVERTASE FROM LAMBDOID PROPHAGE"/>
    <property type="match status" value="1"/>
</dbReference>
<feature type="domain" description="Resolvase/invertase-type recombinase catalytic" evidence="7">
    <location>
        <begin position="11"/>
        <end position="159"/>
    </location>
</feature>
<dbReference type="InterPro" id="IPR050639">
    <property type="entry name" value="SSR_resolvase"/>
</dbReference>
<dbReference type="GO" id="GO:0000150">
    <property type="term" value="F:DNA strand exchange activity"/>
    <property type="evidence" value="ECO:0007669"/>
    <property type="project" value="InterPro"/>
</dbReference>
<evidence type="ECO:0000256" key="4">
    <source>
        <dbReference type="PIRSR" id="PIRSR606118-50"/>
    </source>
</evidence>
<keyword evidence="3" id="KW-0233">DNA recombination</keyword>
<organism evidence="9 10">
    <name type="scientific">Paenibacillus pectinilyticus</name>
    <dbReference type="NCBI Taxonomy" id="512399"/>
    <lineage>
        <taxon>Bacteria</taxon>
        <taxon>Bacillati</taxon>
        <taxon>Bacillota</taxon>
        <taxon>Bacilli</taxon>
        <taxon>Bacillales</taxon>
        <taxon>Paenibacillaceae</taxon>
        <taxon>Paenibacillus</taxon>
    </lineage>
</organism>
<evidence type="ECO:0000256" key="3">
    <source>
        <dbReference type="ARBA" id="ARBA00023172"/>
    </source>
</evidence>
<feature type="active site" description="O-(5'-phospho-DNA)-serine intermediate" evidence="4 5">
    <location>
        <position position="19"/>
    </location>
</feature>
<evidence type="ECO:0000256" key="6">
    <source>
        <dbReference type="SAM" id="Coils"/>
    </source>
</evidence>
<dbReference type="GO" id="GO:0003677">
    <property type="term" value="F:DNA binding"/>
    <property type="evidence" value="ECO:0007669"/>
    <property type="project" value="UniProtKB-KW"/>
</dbReference>
<protein>
    <recommendedName>
        <fullName evidence="11">Resolvase</fullName>
    </recommendedName>
</protein>
<name>A0A1C0ZWQ4_9BACL</name>
<dbReference type="InterPro" id="IPR006119">
    <property type="entry name" value="Resolv_N"/>
</dbReference>
<keyword evidence="6" id="KW-0175">Coiled coil</keyword>
<dbReference type="RefSeq" id="WP_065856897.1">
    <property type="nucleotide sequence ID" value="NZ_LYPC01000027.1"/>
</dbReference>
<dbReference type="InterPro" id="IPR011109">
    <property type="entry name" value="DNA_bind_recombinase_dom"/>
</dbReference>
<dbReference type="PROSITE" id="PS51736">
    <property type="entry name" value="RECOMBINASES_3"/>
    <property type="match status" value="1"/>
</dbReference>
<evidence type="ECO:0000313" key="9">
    <source>
        <dbReference type="EMBL" id="OCT12525.1"/>
    </source>
</evidence>
<evidence type="ECO:0000259" key="8">
    <source>
        <dbReference type="PROSITE" id="PS51737"/>
    </source>
</evidence>
<feature type="coiled-coil region" evidence="6">
    <location>
        <begin position="364"/>
        <end position="419"/>
    </location>
</feature>
<dbReference type="GO" id="GO:0015074">
    <property type="term" value="P:DNA integration"/>
    <property type="evidence" value="ECO:0007669"/>
    <property type="project" value="UniProtKB-KW"/>
</dbReference>
<dbReference type="Proteomes" id="UP000093309">
    <property type="component" value="Unassembled WGS sequence"/>
</dbReference>
<feature type="domain" description="Recombinase" evidence="8">
    <location>
        <begin position="167"/>
        <end position="276"/>
    </location>
</feature>
<gene>
    <name evidence="9" type="ORF">A8709_32405</name>
</gene>
<evidence type="ECO:0008006" key="11">
    <source>
        <dbReference type="Google" id="ProtNLM"/>
    </source>
</evidence>
<dbReference type="PANTHER" id="PTHR30461:SF23">
    <property type="entry name" value="DNA RECOMBINASE-RELATED"/>
    <property type="match status" value="1"/>
</dbReference>
<dbReference type="STRING" id="512399.A8709_32405"/>
<evidence type="ECO:0000259" key="7">
    <source>
        <dbReference type="PROSITE" id="PS51736"/>
    </source>
</evidence>
<keyword evidence="10" id="KW-1185">Reference proteome</keyword>
<dbReference type="PROSITE" id="PS00397">
    <property type="entry name" value="RECOMBINASES_1"/>
    <property type="match status" value="1"/>
</dbReference>
<proteinExistence type="predicted"/>
<dbReference type="AlphaFoldDB" id="A0A1C0ZWQ4"/>
<evidence type="ECO:0000256" key="5">
    <source>
        <dbReference type="PROSITE-ProRule" id="PRU10137"/>
    </source>
</evidence>
<dbReference type="EMBL" id="LYPC01000027">
    <property type="protein sequence ID" value="OCT12525.1"/>
    <property type="molecule type" value="Genomic_DNA"/>
</dbReference>
<accession>A0A1C0ZWQ4</accession>
<dbReference type="Gene3D" id="3.40.50.1390">
    <property type="entry name" value="Resolvase, N-terminal catalytic domain"/>
    <property type="match status" value="1"/>
</dbReference>
<dbReference type="Pfam" id="PF13408">
    <property type="entry name" value="Zn_ribbon_recom"/>
    <property type="match status" value="1"/>
</dbReference>
<dbReference type="CDD" id="cd00338">
    <property type="entry name" value="Ser_Recombinase"/>
    <property type="match status" value="1"/>
</dbReference>
<dbReference type="Pfam" id="PF00239">
    <property type="entry name" value="Resolvase"/>
    <property type="match status" value="1"/>
</dbReference>
<dbReference type="OrthoDB" id="9811097at2"/>
<dbReference type="InterPro" id="IPR038109">
    <property type="entry name" value="DNA_bind_recomb_sf"/>
</dbReference>
<evidence type="ECO:0000313" key="10">
    <source>
        <dbReference type="Proteomes" id="UP000093309"/>
    </source>
</evidence>
<dbReference type="PROSITE" id="PS51737">
    <property type="entry name" value="RECOMBINASE_DNA_BIND"/>
    <property type="match status" value="1"/>
</dbReference>
<keyword evidence="2" id="KW-0238">DNA-binding</keyword>
<reference evidence="10" key="1">
    <citation type="submission" date="2016-05" db="EMBL/GenBank/DDBJ databases">
        <title>Paenibacillus oryzae. sp. nov., isolated from the rice root.</title>
        <authorList>
            <person name="Zhang J."/>
            <person name="Zhang X."/>
        </authorList>
    </citation>
    <scope>NUCLEOTIDE SEQUENCE [LARGE SCALE GENOMIC DNA]</scope>
    <source>
        <strain evidence="10">KCTC13222</strain>
    </source>
</reference>
<dbReference type="InterPro" id="IPR036162">
    <property type="entry name" value="Resolvase-like_N_sf"/>
</dbReference>
<dbReference type="InterPro" id="IPR025827">
    <property type="entry name" value="Zn_ribbon_recom_dom"/>
</dbReference>
<dbReference type="SMART" id="SM00857">
    <property type="entry name" value="Resolvase"/>
    <property type="match status" value="1"/>
</dbReference>
<dbReference type="SUPFAM" id="SSF53041">
    <property type="entry name" value="Resolvase-like"/>
    <property type="match status" value="1"/>
</dbReference>
<dbReference type="Pfam" id="PF07508">
    <property type="entry name" value="Recombinase"/>
    <property type="match status" value="1"/>
</dbReference>